<proteinExistence type="predicted"/>
<evidence type="ECO:0000313" key="2">
    <source>
        <dbReference type="Proteomes" id="UP001208570"/>
    </source>
</evidence>
<protein>
    <submittedName>
        <fullName evidence="1">Uncharacterized protein</fullName>
    </submittedName>
</protein>
<sequence>MKPYMLSDKVWKKAIVTKRLDDRLYEISSEDENICRRGRAHLKEGNMSYDHLKIIQGNSKKLNLTVQRRYARRL</sequence>
<gene>
    <name evidence="1" type="ORF">LSH36_589g03002</name>
</gene>
<keyword evidence="2" id="KW-1185">Reference proteome</keyword>
<name>A0AAD9MWT3_9ANNE</name>
<organism evidence="1 2">
    <name type="scientific">Paralvinella palmiformis</name>
    <dbReference type="NCBI Taxonomy" id="53620"/>
    <lineage>
        <taxon>Eukaryota</taxon>
        <taxon>Metazoa</taxon>
        <taxon>Spiralia</taxon>
        <taxon>Lophotrochozoa</taxon>
        <taxon>Annelida</taxon>
        <taxon>Polychaeta</taxon>
        <taxon>Sedentaria</taxon>
        <taxon>Canalipalpata</taxon>
        <taxon>Terebellida</taxon>
        <taxon>Terebelliformia</taxon>
        <taxon>Alvinellidae</taxon>
        <taxon>Paralvinella</taxon>
    </lineage>
</organism>
<dbReference type="EMBL" id="JAODUP010000589">
    <property type="protein sequence ID" value="KAK2146696.1"/>
    <property type="molecule type" value="Genomic_DNA"/>
</dbReference>
<evidence type="ECO:0000313" key="1">
    <source>
        <dbReference type="EMBL" id="KAK2146696.1"/>
    </source>
</evidence>
<accession>A0AAD9MWT3</accession>
<reference evidence="1" key="1">
    <citation type="journal article" date="2023" name="Mol. Biol. Evol.">
        <title>Third-Generation Sequencing Reveals the Adaptive Role of the Epigenome in Three Deep-Sea Polychaetes.</title>
        <authorList>
            <person name="Perez M."/>
            <person name="Aroh O."/>
            <person name="Sun Y."/>
            <person name="Lan Y."/>
            <person name="Juniper S.K."/>
            <person name="Young C.R."/>
            <person name="Angers B."/>
            <person name="Qian P.Y."/>
        </authorList>
    </citation>
    <scope>NUCLEOTIDE SEQUENCE</scope>
    <source>
        <strain evidence="1">P08H-3</strain>
    </source>
</reference>
<comment type="caution">
    <text evidence="1">The sequence shown here is derived from an EMBL/GenBank/DDBJ whole genome shotgun (WGS) entry which is preliminary data.</text>
</comment>
<dbReference type="Proteomes" id="UP001208570">
    <property type="component" value="Unassembled WGS sequence"/>
</dbReference>
<dbReference type="AlphaFoldDB" id="A0AAD9MWT3"/>